<keyword evidence="3" id="KW-1185">Reference proteome</keyword>
<evidence type="ECO:0000256" key="1">
    <source>
        <dbReference type="SAM" id="Phobius"/>
    </source>
</evidence>
<dbReference type="EMBL" id="JAEUAO010000002">
    <property type="protein sequence ID" value="MBW9063288.1"/>
    <property type="molecule type" value="Genomic_DNA"/>
</dbReference>
<organism evidence="2 3">
    <name type="scientific">Rhizobium herbae</name>
    <dbReference type="NCBI Taxonomy" id="508661"/>
    <lineage>
        <taxon>Bacteria</taxon>
        <taxon>Pseudomonadati</taxon>
        <taxon>Pseudomonadota</taxon>
        <taxon>Alphaproteobacteria</taxon>
        <taxon>Hyphomicrobiales</taxon>
        <taxon>Rhizobiaceae</taxon>
        <taxon>Rhizobium/Agrobacterium group</taxon>
        <taxon>Rhizobium</taxon>
    </lineage>
</organism>
<evidence type="ECO:0000313" key="3">
    <source>
        <dbReference type="Proteomes" id="UP000757604"/>
    </source>
</evidence>
<keyword evidence="1" id="KW-0812">Transmembrane</keyword>
<proteinExistence type="predicted"/>
<gene>
    <name evidence="2" type="ORF">JNB71_08160</name>
</gene>
<feature type="transmembrane region" description="Helical" evidence="1">
    <location>
        <begin position="36"/>
        <end position="61"/>
    </location>
</feature>
<reference evidence="2 3" key="1">
    <citation type="journal article" date="2021" name="MBio">
        <title>Poor Competitiveness of Bradyrhizobium in Pigeon Pea Root Colonization in Indian Soils.</title>
        <authorList>
            <person name="Chalasani D."/>
            <person name="Basu A."/>
            <person name="Pullabhotla S.V.S.R.N."/>
            <person name="Jorrin B."/>
            <person name="Neal A.L."/>
            <person name="Poole P.S."/>
            <person name="Podile A.R."/>
            <person name="Tkacz A."/>
        </authorList>
    </citation>
    <scope>NUCLEOTIDE SEQUENCE [LARGE SCALE GENOMIC DNA]</scope>
    <source>
        <strain evidence="2 3">HU44</strain>
    </source>
</reference>
<keyword evidence="1" id="KW-1133">Transmembrane helix</keyword>
<accession>A0ABS7H874</accession>
<feature type="transmembrane region" description="Helical" evidence="1">
    <location>
        <begin position="7"/>
        <end position="30"/>
    </location>
</feature>
<dbReference type="Proteomes" id="UP000757604">
    <property type="component" value="Unassembled WGS sequence"/>
</dbReference>
<evidence type="ECO:0000313" key="2">
    <source>
        <dbReference type="EMBL" id="MBW9063288.1"/>
    </source>
</evidence>
<comment type="caution">
    <text evidence="2">The sequence shown here is derived from an EMBL/GenBank/DDBJ whole genome shotgun (WGS) entry which is preliminary data.</text>
</comment>
<keyword evidence="1" id="KW-0472">Membrane</keyword>
<dbReference type="RefSeq" id="WP_220371347.1">
    <property type="nucleotide sequence ID" value="NZ_JAEUAO010000002.1"/>
</dbReference>
<sequence>MKPAGMLMTVLSSVLLDAVGASIIAFLFGGTEKAEVFALTFAFMLIVPCILGAWGLLKFWIGYALFFKSRLTRVYLAELNRHTLPSAAHHYDGTSYLSEVIQDATEIPSVRASAALVLGELQAARALKPFSLGMGSSIALEAAMSQYLRRPDMFSAMTKKAEMAAMAAQLENQEVKAKDS</sequence>
<name>A0ABS7H874_9HYPH</name>
<protein>
    <submittedName>
        <fullName evidence="2">Uncharacterized protein</fullName>
    </submittedName>
</protein>